<evidence type="ECO:0000259" key="6">
    <source>
        <dbReference type="PROSITE" id="PS50853"/>
    </source>
</evidence>
<dbReference type="SMART" id="SM00060">
    <property type="entry name" value="FN3"/>
    <property type="match status" value="1"/>
</dbReference>
<feature type="signal peptide" evidence="4">
    <location>
        <begin position="1"/>
        <end position="26"/>
    </location>
</feature>
<dbReference type="Ensembl" id="ENSDCDT00010008141.1">
    <property type="protein sequence ID" value="ENSDCDP00010007754.1"/>
    <property type="gene ID" value="ENSDCDG00010003471.1"/>
</dbReference>
<dbReference type="InterPro" id="IPR053073">
    <property type="entry name" value="IL11/IL27_subunit_beta"/>
</dbReference>
<dbReference type="InterPro" id="IPR007110">
    <property type="entry name" value="Ig-like_dom"/>
</dbReference>
<dbReference type="AlphaFoldDB" id="A0AAY4AFU8"/>
<dbReference type="Gene3D" id="2.60.40.10">
    <property type="entry name" value="Immunoglobulins"/>
    <property type="match status" value="2"/>
</dbReference>
<organism evidence="7 8">
    <name type="scientific">Denticeps clupeoides</name>
    <name type="common">denticle herring</name>
    <dbReference type="NCBI Taxonomy" id="299321"/>
    <lineage>
        <taxon>Eukaryota</taxon>
        <taxon>Metazoa</taxon>
        <taxon>Chordata</taxon>
        <taxon>Craniata</taxon>
        <taxon>Vertebrata</taxon>
        <taxon>Euteleostomi</taxon>
        <taxon>Actinopterygii</taxon>
        <taxon>Neopterygii</taxon>
        <taxon>Teleostei</taxon>
        <taxon>Clupei</taxon>
        <taxon>Clupeiformes</taxon>
        <taxon>Denticipitoidei</taxon>
        <taxon>Denticipitidae</taxon>
        <taxon>Denticeps</taxon>
    </lineage>
</organism>
<dbReference type="SUPFAM" id="SSF49265">
    <property type="entry name" value="Fibronectin type III"/>
    <property type="match status" value="2"/>
</dbReference>
<proteinExistence type="inferred from homology"/>
<keyword evidence="3" id="KW-0812">Transmembrane</keyword>
<feature type="domain" description="Fibronectin type-III" evidence="6">
    <location>
        <begin position="212"/>
        <end position="310"/>
    </location>
</feature>
<dbReference type="PANTHER" id="PTHR48483:SF2">
    <property type="entry name" value="INTERLEUKIN-27 SUBUNIT BETA"/>
    <property type="match status" value="1"/>
</dbReference>
<dbReference type="SUPFAM" id="SSF48726">
    <property type="entry name" value="Immunoglobulin"/>
    <property type="match status" value="1"/>
</dbReference>
<evidence type="ECO:0000256" key="3">
    <source>
        <dbReference type="SAM" id="Phobius"/>
    </source>
</evidence>
<dbReference type="Proteomes" id="UP000694580">
    <property type="component" value="Chromosome 3"/>
</dbReference>
<comment type="similarity">
    <text evidence="1">Belongs to the type I cytokine receptor family. Type 3 subfamily.</text>
</comment>
<dbReference type="InterPro" id="IPR013783">
    <property type="entry name" value="Ig-like_fold"/>
</dbReference>
<dbReference type="PROSITE" id="PS50835">
    <property type="entry name" value="IG_LIKE"/>
    <property type="match status" value="1"/>
</dbReference>
<reference evidence="7" key="2">
    <citation type="submission" date="2025-08" db="UniProtKB">
        <authorList>
            <consortium name="Ensembl"/>
        </authorList>
    </citation>
    <scope>IDENTIFICATION</scope>
</reference>
<keyword evidence="2" id="KW-0393">Immunoglobulin domain</keyword>
<dbReference type="InterPro" id="IPR003961">
    <property type="entry name" value="FN3_dom"/>
</dbReference>
<gene>
    <name evidence="7" type="primary">il11ra</name>
</gene>
<keyword evidence="4" id="KW-0732">Signal</keyword>
<name>A0AAY4AFU8_9TELE</name>
<dbReference type="Pfam" id="PF00041">
    <property type="entry name" value="fn3"/>
    <property type="match status" value="1"/>
</dbReference>
<feature type="chain" id="PRO_5044286311" description="Interleukin-11 receptor subunit alpha-like" evidence="4">
    <location>
        <begin position="27"/>
        <end position="402"/>
    </location>
</feature>
<sequence>MPGIASCPGGLIVIGIISLSFVHINSEICSNEVPDVQYGRLGSSVTLACGGATRGAPLEWRLNGSAVLPRPAPTADCSLTLPRADGTMEGNYSCHDQRGTLIQAIKLRLGYAPGYLNISCRVPSHHRIYCSWTPLVETFLPTSYNAFYLSRSHGEHTVERCIQQSPNVNTCVITNQFMWFPHHYLNVSVQNPLGSNWSSIKIDLQQLFKPDPPEEVTVVEVVGHPTKLLVEWKAPRSWLQGDAFPLGYQLQYKPVGSKYWSELYVEAQTSVMIMDALAGHVHHVQVRARDGLNRDSQWSEWSSFFQALPWTDYVLHTEEATDVPEIFETTETVDADAVPSAKGSVAVESASLGLLVGLSLFAAVILLAVFTVIGLLWVRQRKRNSMTKQELNSTMKMKSMLI</sequence>
<evidence type="ECO:0000259" key="5">
    <source>
        <dbReference type="PROSITE" id="PS50835"/>
    </source>
</evidence>
<protein>
    <recommendedName>
        <fullName evidence="9">Interleukin-11 receptor subunit alpha-like</fullName>
    </recommendedName>
</protein>
<reference evidence="7" key="3">
    <citation type="submission" date="2025-09" db="UniProtKB">
        <authorList>
            <consortium name="Ensembl"/>
        </authorList>
    </citation>
    <scope>IDENTIFICATION</scope>
</reference>
<dbReference type="CDD" id="cd00063">
    <property type="entry name" value="FN3"/>
    <property type="match status" value="1"/>
</dbReference>
<keyword evidence="3" id="KW-0472">Membrane</keyword>
<dbReference type="RefSeq" id="XP_028830481.1">
    <property type="nucleotide sequence ID" value="XM_028974648.1"/>
</dbReference>
<feature type="transmembrane region" description="Helical" evidence="3">
    <location>
        <begin position="352"/>
        <end position="378"/>
    </location>
</feature>
<feature type="domain" description="Ig-like" evidence="5">
    <location>
        <begin position="42"/>
        <end position="94"/>
    </location>
</feature>
<accession>A0AAY4AFU8</accession>
<evidence type="ECO:0000256" key="1">
    <source>
        <dbReference type="ARBA" id="ARBA00010890"/>
    </source>
</evidence>
<reference evidence="7 8" key="1">
    <citation type="submission" date="2020-06" db="EMBL/GenBank/DDBJ databases">
        <authorList>
            <consortium name="Wellcome Sanger Institute Data Sharing"/>
        </authorList>
    </citation>
    <scope>NUCLEOTIDE SEQUENCE [LARGE SCALE GENOMIC DNA]</scope>
</reference>
<dbReference type="InterPro" id="IPR036116">
    <property type="entry name" value="FN3_sf"/>
</dbReference>
<dbReference type="GeneTree" id="ENSGT00940000165521"/>
<keyword evidence="8" id="KW-1185">Reference proteome</keyword>
<dbReference type="GeneID" id="114786983"/>
<dbReference type="PROSITE" id="PS50853">
    <property type="entry name" value="FN3"/>
    <property type="match status" value="1"/>
</dbReference>
<evidence type="ECO:0000256" key="2">
    <source>
        <dbReference type="ARBA" id="ARBA00023319"/>
    </source>
</evidence>
<evidence type="ECO:0000256" key="4">
    <source>
        <dbReference type="SAM" id="SignalP"/>
    </source>
</evidence>
<evidence type="ECO:0000313" key="7">
    <source>
        <dbReference type="Ensembl" id="ENSDCDP00010007754.1"/>
    </source>
</evidence>
<evidence type="ECO:0000313" key="8">
    <source>
        <dbReference type="Proteomes" id="UP000694580"/>
    </source>
</evidence>
<keyword evidence="3" id="KW-1133">Transmembrane helix</keyword>
<dbReference type="InterPro" id="IPR036179">
    <property type="entry name" value="Ig-like_dom_sf"/>
</dbReference>
<evidence type="ECO:0008006" key="9">
    <source>
        <dbReference type="Google" id="ProtNLM"/>
    </source>
</evidence>
<dbReference type="PANTHER" id="PTHR48483">
    <property type="entry name" value="INTERLEUKIN-27 SUBUNIT BETA"/>
    <property type="match status" value="1"/>
</dbReference>